<keyword evidence="3" id="KW-1185">Reference proteome</keyword>
<protein>
    <submittedName>
        <fullName evidence="2">Uncharacterized protein</fullName>
    </submittedName>
</protein>
<feature type="compositionally biased region" description="Polar residues" evidence="1">
    <location>
        <begin position="1"/>
        <end position="20"/>
    </location>
</feature>
<dbReference type="AlphaFoldDB" id="A0A8X7PPU7"/>
<feature type="region of interest" description="Disordered" evidence="1">
    <location>
        <begin position="1"/>
        <end position="30"/>
    </location>
</feature>
<evidence type="ECO:0000256" key="1">
    <source>
        <dbReference type="SAM" id="MobiDB-lite"/>
    </source>
</evidence>
<dbReference type="Proteomes" id="UP000886595">
    <property type="component" value="Unassembled WGS sequence"/>
</dbReference>
<sequence length="68" mass="7960">MKTFGCFSSTKRIQSSTTKRQGGGSSRRDENHRMLVIEGGFSRNRINWVASFKFGYEERRRMKNKVLI</sequence>
<gene>
    <name evidence="2" type="ORF">Bca52824_085083</name>
</gene>
<proteinExistence type="predicted"/>
<organism evidence="2 3">
    <name type="scientific">Brassica carinata</name>
    <name type="common">Ethiopian mustard</name>
    <name type="synonym">Abyssinian cabbage</name>
    <dbReference type="NCBI Taxonomy" id="52824"/>
    <lineage>
        <taxon>Eukaryota</taxon>
        <taxon>Viridiplantae</taxon>
        <taxon>Streptophyta</taxon>
        <taxon>Embryophyta</taxon>
        <taxon>Tracheophyta</taxon>
        <taxon>Spermatophyta</taxon>
        <taxon>Magnoliopsida</taxon>
        <taxon>eudicotyledons</taxon>
        <taxon>Gunneridae</taxon>
        <taxon>Pentapetalae</taxon>
        <taxon>rosids</taxon>
        <taxon>malvids</taxon>
        <taxon>Brassicales</taxon>
        <taxon>Brassicaceae</taxon>
        <taxon>Brassiceae</taxon>
        <taxon>Brassica</taxon>
    </lineage>
</organism>
<evidence type="ECO:0000313" key="3">
    <source>
        <dbReference type="Proteomes" id="UP000886595"/>
    </source>
</evidence>
<reference evidence="2 3" key="1">
    <citation type="submission" date="2020-02" db="EMBL/GenBank/DDBJ databases">
        <authorList>
            <person name="Ma Q."/>
            <person name="Huang Y."/>
            <person name="Song X."/>
            <person name="Pei D."/>
        </authorList>
    </citation>
    <scope>NUCLEOTIDE SEQUENCE [LARGE SCALE GENOMIC DNA]</scope>
    <source>
        <strain evidence="2">Sxm20200214</strain>
        <tissue evidence="2">Leaf</tissue>
    </source>
</reference>
<dbReference type="EMBL" id="JAAMPC010000016">
    <property type="protein sequence ID" value="KAG2254947.1"/>
    <property type="molecule type" value="Genomic_DNA"/>
</dbReference>
<comment type="caution">
    <text evidence="2">The sequence shown here is derived from an EMBL/GenBank/DDBJ whole genome shotgun (WGS) entry which is preliminary data.</text>
</comment>
<accession>A0A8X7PPU7</accession>
<evidence type="ECO:0000313" key="2">
    <source>
        <dbReference type="EMBL" id="KAG2254947.1"/>
    </source>
</evidence>
<name>A0A8X7PPU7_BRACI</name>